<evidence type="ECO:0000256" key="7">
    <source>
        <dbReference type="SAM" id="Phobius"/>
    </source>
</evidence>
<dbReference type="GO" id="GO:0005886">
    <property type="term" value="C:plasma membrane"/>
    <property type="evidence" value="ECO:0007669"/>
    <property type="project" value="TreeGrafter"/>
</dbReference>
<comment type="subcellular location">
    <subcellularLocation>
        <location evidence="1">Membrane</location>
        <topology evidence="1">Multi-pass membrane protein</topology>
    </subcellularLocation>
</comment>
<comment type="caution">
    <text evidence="8">The sequence shown here is derived from an EMBL/GenBank/DDBJ whole genome shotgun (WGS) entry which is preliminary data.</text>
</comment>
<feature type="transmembrane region" description="Helical" evidence="7">
    <location>
        <begin position="27"/>
        <end position="47"/>
    </location>
</feature>
<keyword evidence="3 7" id="KW-0812">Transmembrane</keyword>
<dbReference type="Pfam" id="PF01226">
    <property type="entry name" value="Form_Nir_trans"/>
    <property type="match status" value="1"/>
</dbReference>
<dbReference type="FunFam" id="1.20.1080.10:FF:000011">
    <property type="entry name" value="Formate family transporter"/>
    <property type="match status" value="1"/>
</dbReference>
<dbReference type="EMBL" id="AZDG01000001">
    <property type="protein sequence ID" value="KRK65776.1"/>
    <property type="molecule type" value="Genomic_DNA"/>
</dbReference>
<dbReference type="Proteomes" id="UP000050929">
    <property type="component" value="Unassembled WGS sequence"/>
</dbReference>
<evidence type="ECO:0000256" key="1">
    <source>
        <dbReference type="ARBA" id="ARBA00004141"/>
    </source>
</evidence>
<evidence type="ECO:0000256" key="5">
    <source>
        <dbReference type="ARBA" id="ARBA00023136"/>
    </source>
</evidence>
<keyword evidence="9" id="KW-1185">Reference proteome</keyword>
<evidence type="ECO:0000313" key="9">
    <source>
        <dbReference type="Proteomes" id="UP000050929"/>
    </source>
</evidence>
<feature type="transmembrane region" description="Helical" evidence="7">
    <location>
        <begin position="107"/>
        <end position="129"/>
    </location>
</feature>
<dbReference type="PATRIC" id="fig|1423811.3.peg.220"/>
<proteinExistence type="inferred from homology"/>
<name>A0A0R1J357_9LACO</name>
<protein>
    <submittedName>
        <fullName evidence="8">Formate nitrite transporter family protein</fullName>
    </submittedName>
</protein>
<feature type="transmembrane region" description="Helical" evidence="7">
    <location>
        <begin position="232"/>
        <end position="252"/>
    </location>
</feature>
<keyword evidence="2" id="KW-0813">Transport</keyword>
<dbReference type="Gene3D" id="1.20.1080.10">
    <property type="entry name" value="Glycerol uptake facilitator protein"/>
    <property type="match status" value="1"/>
</dbReference>
<reference evidence="8 9" key="1">
    <citation type="journal article" date="2015" name="Genome Announc.">
        <title>Expanding the biotechnology potential of lactobacilli through comparative genomics of 213 strains and associated genera.</title>
        <authorList>
            <person name="Sun Z."/>
            <person name="Harris H.M."/>
            <person name="McCann A."/>
            <person name="Guo C."/>
            <person name="Argimon S."/>
            <person name="Zhang W."/>
            <person name="Yang X."/>
            <person name="Jeffery I.B."/>
            <person name="Cooney J.C."/>
            <person name="Kagawa T.F."/>
            <person name="Liu W."/>
            <person name="Song Y."/>
            <person name="Salvetti E."/>
            <person name="Wrobel A."/>
            <person name="Rasinkangas P."/>
            <person name="Parkhill J."/>
            <person name="Rea M.C."/>
            <person name="O'Sullivan O."/>
            <person name="Ritari J."/>
            <person name="Douillard F.P."/>
            <person name="Paul Ross R."/>
            <person name="Yang R."/>
            <person name="Briner A.E."/>
            <person name="Felis G.E."/>
            <person name="de Vos W.M."/>
            <person name="Barrangou R."/>
            <person name="Klaenhammer T.R."/>
            <person name="Caufield P.W."/>
            <person name="Cui Y."/>
            <person name="Zhang H."/>
            <person name="O'Toole P.W."/>
        </authorList>
    </citation>
    <scope>NUCLEOTIDE SEQUENCE [LARGE SCALE GENOMIC DNA]</scope>
    <source>
        <strain evidence="8 9">DSM 20183</strain>
    </source>
</reference>
<dbReference type="AlphaFoldDB" id="A0A0R1J357"/>
<evidence type="ECO:0000256" key="6">
    <source>
        <dbReference type="ARBA" id="ARBA00049660"/>
    </source>
</evidence>
<evidence type="ECO:0000256" key="3">
    <source>
        <dbReference type="ARBA" id="ARBA00022692"/>
    </source>
</evidence>
<dbReference type="InterPro" id="IPR023271">
    <property type="entry name" value="Aquaporin-like"/>
</dbReference>
<accession>A0A0R1J357</accession>
<evidence type="ECO:0000313" key="8">
    <source>
        <dbReference type="EMBL" id="KRK65776.1"/>
    </source>
</evidence>
<feature type="transmembrane region" description="Helical" evidence="7">
    <location>
        <begin position="157"/>
        <end position="179"/>
    </location>
</feature>
<keyword evidence="5 7" id="KW-0472">Membrane</keyword>
<dbReference type="GO" id="GO:0015499">
    <property type="term" value="F:formate transmembrane transporter activity"/>
    <property type="evidence" value="ECO:0007669"/>
    <property type="project" value="TreeGrafter"/>
</dbReference>
<gene>
    <name evidence="8" type="ORF">FC72_GL000221</name>
</gene>
<keyword evidence="4 7" id="KW-1133">Transmembrane helix</keyword>
<dbReference type="STRING" id="1423811.FC72_GL000221"/>
<sequence>MSKKMYSPEQILEQSIDKGTKKVQKTILAKLILGFVGGAMIALGFLADIRVSASIPTNLSSIGALVGSVVFPIDLIVILLAGGELVTGNMMAVSMAMYDRKVSALDYVKNLLVITTGNIIGAICIAFFLGHFVGLTHIGIFRDAVINMATAKVASPFWQSFVSGIGCNWFVGIAVWLSFGAKDGAGKILGIWFPIMIFVAIGLQHSIANAFLIPAAIFEGGLTWIDFIKNIIPVYLGNIVGGAIFVSGIYYLSYRK</sequence>
<evidence type="ECO:0000256" key="4">
    <source>
        <dbReference type="ARBA" id="ARBA00022989"/>
    </source>
</evidence>
<dbReference type="PANTHER" id="PTHR30520:SF6">
    <property type="entry name" value="FORMATE_NITRATE FAMILY TRANSPORTER (EUROFUNG)"/>
    <property type="match status" value="1"/>
</dbReference>
<feature type="transmembrane region" description="Helical" evidence="7">
    <location>
        <begin position="59"/>
        <end position="86"/>
    </location>
</feature>
<dbReference type="PANTHER" id="PTHR30520">
    <property type="entry name" value="FORMATE TRANSPORTER-RELATED"/>
    <property type="match status" value="1"/>
</dbReference>
<feature type="transmembrane region" description="Helical" evidence="7">
    <location>
        <begin position="191"/>
        <end position="212"/>
    </location>
</feature>
<dbReference type="InterPro" id="IPR000292">
    <property type="entry name" value="For/NO2_transpt"/>
</dbReference>
<evidence type="ECO:0000256" key="2">
    <source>
        <dbReference type="ARBA" id="ARBA00022448"/>
    </source>
</evidence>
<organism evidence="8 9">
    <name type="scientific">Companilactobacillus tucceti DSM 20183</name>
    <dbReference type="NCBI Taxonomy" id="1423811"/>
    <lineage>
        <taxon>Bacteria</taxon>
        <taxon>Bacillati</taxon>
        <taxon>Bacillota</taxon>
        <taxon>Bacilli</taxon>
        <taxon>Lactobacillales</taxon>
        <taxon>Lactobacillaceae</taxon>
        <taxon>Companilactobacillus</taxon>
    </lineage>
</organism>
<comment type="similarity">
    <text evidence="6">Belongs to the FNT transporter (TC 1.A.16) family.</text>
</comment>